<evidence type="ECO:0000259" key="3">
    <source>
        <dbReference type="Pfam" id="PF00775"/>
    </source>
</evidence>
<keyword evidence="2" id="KW-0732">Signal</keyword>
<dbReference type="AlphaFoldDB" id="A0A0D6EF37"/>
<dbReference type="InterPro" id="IPR015889">
    <property type="entry name" value="Intradiol_dOase_core"/>
</dbReference>
<evidence type="ECO:0000256" key="2">
    <source>
        <dbReference type="SAM" id="SignalP"/>
    </source>
</evidence>
<dbReference type="Proteomes" id="UP000243876">
    <property type="component" value="Unassembled WGS sequence"/>
</dbReference>
<name>A0A0D6EF37_SPOSA</name>
<dbReference type="OrthoDB" id="121380at2759"/>
<feature type="compositionally biased region" description="Low complexity" evidence="1">
    <location>
        <begin position="108"/>
        <end position="119"/>
    </location>
</feature>
<feature type="signal peptide" evidence="2">
    <location>
        <begin position="1"/>
        <end position="19"/>
    </location>
</feature>
<dbReference type="GO" id="GO:0016702">
    <property type="term" value="F:oxidoreductase activity, acting on single donors with incorporation of molecular oxygen, incorporation of two atoms of oxygen"/>
    <property type="evidence" value="ECO:0007669"/>
    <property type="project" value="InterPro"/>
</dbReference>
<keyword evidence="5" id="KW-1185">Reference proteome</keyword>
<feature type="region of interest" description="Disordered" evidence="1">
    <location>
        <begin position="108"/>
        <end position="141"/>
    </location>
</feature>
<dbReference type="PANTHER" id="PTHR34315">
    <property type="match status" value="1"/>
</dbReference>
<dbReference type="EMBL" id="CENE01000001">
    <property type="protein sequence ID" value="CEQ38584.1"/>
    <property type="molecule type" value="Genomic_DNA"/>
</dbReference>
<dbReference type="Pfam" id="PF00775">
    <property type="entry name" value="Dioxygenase_C"/>
    <property type="match status" value="1"/>
</dbReference>
<reference evidence="5" key="1">
    <citation type="submission" date="2015-02" db="EMBL/GenBank/DDBJ databases">
        <authorList>
            <person name="Gon?alves P."/>
        </authorList>
    </citation>
    <scope>NUCLEOTIDE SEQUENCE [LARGE SCALE GENOMIC DNA]</scope>
</reference>
<evidence type="ECO:0000313" key="5">
    <source>
        <dbReference type="Proteomes" id="UP000243876"/>
    </source>
</evidence>
<dbReference type="Gene3D" id="2.60.130.10">
    <property type="entry name" value="Aromatic compound dioxygenase"/>
    <property type="match status" value="1"/>
</dbReference>
<dbReference type="CDD" id="cd03457">
    <property type="entry name" value="intradiol_dioxygenase_like"/>
    <property type="match status" value="1"/>
</dbReference>
<accession>A0A0D6EF37</accession>
<dbReference type="PANTHER" id="PTHR34315:SF4">
    <property type="entry name" value="INTRADIOL RING-CLEAVAGE DIOXYGENASES DOMAIN-CONTAINING PROTEIN"/>
    <property type="match status" value="1"/>
</dbReference>
<proteinExistence type="predicted"/>
<feature type="domain" description="Intradiol ring-cleavage dioxygenases" evidence="3">
    <location>
        <begin position="136"/>
        <end position="203"/>
    </location>
</feature>
<dbReference type="InterPro" id="IPR000627">
    <property type="entry name" value="Intradiol_dOase_C"/>
</dbReference>
<gene>
    <name evidence="4" type="primary">SPOSA6832_00006</name>
</gene>
<dbReference type="GO" id="GO:0008199">
    <property type="term" value="F:ferric iron binding"/>
    <property type="evidence" value="ECO:0007669"/>
    <property type="project" value="InterPro"/>
</dbReference>
<evidence type="ECO:0000313" key="4">
    <source>
        <dbReference type="EMBL" id="CEQ38584.1"/>
    </source>
</evidence>
<protein>
    <submittedName>
        <fullName evidence="4">SPOSA6832_00006-mRNA-1:cds</fullName>
    </submittedName>
</protein>
<evidence type="ECO:0000256" key="1">
    <source>
        <dbReference type="SAM" id="MobiDB-lite"/>
    </source>
</evidence>
<organism evidence="4 5">
    <name type="scientific">Sporidiobolus salmonicolor</name>
    <name type="common">Yeast-like fungus</name>
    <name type="synonym">Sporobolomyces salmonicolor</name>
    <dbReference type="NCBI Taxonomy" id="5005"/>
    <lineage>
        <taxon>Eukaryota</taxon>
        <taxon>Fungi</taxon>
        <taxon>Dikarya</taxon>
        <taxon>Basidiomycota</taxon>
        <taxon>Pucciniomycotina</taxon>
        <taxon>Microbotryomycetes</taxon>
        <taxon>Sporidiobolales</taxon>
        <taxon>Sporidiobolaceae</taxon>
        <taxon>Sporobolomyces</taxon>
    </lineage>
</organism>
<sequence>MKAAAFLLSAAALAGSALAHDDVSKTAEQQAVFRSIEEKMFACAPQIAKYQAQRKRASQEYLAGGAPTNAQEMFLDGAFETAQENGETLMACSPIEEEAKIRNHTCVRASRPSPPCSVRSRTDSRNDPVAPEVTEGPYYHTEGHPIRQNMAEDQLGLLFLMDVGVIDVNTCKPLPDVLVDLWHANTTGHYAGHPEQAPHLRWEGPAHEGPRKGLLSKYPRTNDHETFLRAAWPTNKNGLSQFTSIFPGYYTGRATHVHVRLHTEWETLPNGTFTSSRMIHTGQIFVPDSINVQIDKVWPYNTNPIADKWGRTRNWDDSLQIYQDSHENGHNPEFEVLKLGGVVQQGLIGYITLGVDPTNHFDVNAPWRPVPPSRGGK</sequence>
<dbReference type="SUPFAM" id="SSF49482">
    <property type="entry name" value="Aromatic compound dioxygenase"/>
    <property type="match status" value="1"/>
</dbReference>
<feature type="chain" id="PRO_5002303198" evidence="2">
    <location>
        <begin position="20"/>
        <end position="377"/>
    </location>
</feature>